<dbReference type="RefSeq" id="WP_073014818.1">
    <property type="nucleotide sequence ID" value="NZ_FRBW01000004.1"/>
</dbReference>
<dbReference type="Pfam" id="PF21112">
    <property type="entry name" value="CsgH"/>
    <property type="match status" value="1"/>
</dbReference>
<dbReference type="InterPro" id="IPR047726">
    <property type="entry name" value="CsgH_dom"/>
</dbReference>
<dbReference type="InterPro" id="IPR053722">
    <property type="entry name" value="Curli_assembly_CsgC/AgfC"/>
</dbReference>
<gene>
    <name evidence="3" type="ORF">SAMN05444272_3749</name>
</gene>
<dbReference type="InterPro" id="IPR048632">
    <property type="entry name" value="CsgH-like"/>
</dbReference>
<evidence type="ECO:0000256" key="1">
    <source>
        <dbReference type="SAM" id="SignalP"/>
    </source>
</evidence>
<name>A0A1M7N7X0_9HYPH</name>
<dbReference type="EMBL" id="FRBW01000004">
    <property type="protein sequence ID" value="SHM99661.1"/>
    <property type="molecule type" value="Genomic_DNA"/>
</dbReference>
<evidence type="ECO:0000313" key="3">
    <source>
        <dbReference type="EMBL" id="SHM99661.1"/>
    </source>
</evidence>
<sequence>MRIATLTAAAGLTPALAGALAFFAVSGLSAAPSASGAHSSSAACTLETTIEGGMINVTAFAKLPSGTKGPQTVSYRLSVTGGAGSNKTDISQGGQASVPATGRAPLGQLMLSRDGIYDARLQVTIGTVNYHCNETIGGRI</sequence>
<organism evidence="3 4">
    <name type="scientific">Roseibium suaedae</name>
    <dbReference type="NCBI Taxonomy" id="735517"/>
    <lineage>
        <taxon>Bacteria</taxon>
        <taxon>Pseudomonadati</taxon>
        <taxon>Pseudomonadota</taxon>
        <taxon>Alphaproteobacteria</taxon>
        <taxon>Hyphomicrobiales</taxon>
        <taxon>Stappiaceae</taxon>
        <taxon>Roseibium</taxon>
    </lineage>
</organism>
<protein>
    <recommendedName>
        <fullName evidence="2">CsgH-like domain-containing protein</fullName>
    </recommendedName>
</protein>
<accession>A0A1M7N7X0</accession>
<reference evidence="3 4" key="1">
    <citation type="submission" date="2016-11" db="EMBL/GenBank/DDBJ databases">
        <authorList>
            <person name="Jaros S."/>
            <person name="Januszkiewicz K."/>
            <person name="Wedrychowicz H."/>
        </authorList>
    </citation>
    <scope>NUCLEOTIDE SEQUENCE [LARGE SCALE GENOMIC DNA]</scope>
    <source>
        <strain evidence="3 4">DSM 22153</strain>
    </source>
</reference>
<dbReference type="OrthoDB" id="8367544at2"/>
<dbReference type="Proteomes" id="UP000186002">
    <property type="component" value="Unassembled WGS sequence"/>
</dbReference>
<dbReference type="AlphaFoldDB" id="A0A1M7N7X0"/>
<evidence type="ECO:0000259" key="2">
    <source>
        <dbReference type="Pfam" id="PF21112"/>
    </source>
</evidence>
<keyword evidence="4" id="KW-1185">Reference proteome</keyword>
<feature type="chain" id="PRO_5009928407" description="CsgH-like domain-containing protein" evidence="1">
    <location>
        <begin position="31"/>
        <end position="140"/>
    </location>
</feature>
<feature type="signal peptide" evidence="1">
    <location>
        <begin position="1"/>
        <end position="30"/>
    </location>
</feature>
<proteinExistence type="predicted"/>
<feature type="domain" description="CsgH-like" evidence="2">
    <location>
        <begin position="43"/>
        <end position="132"/>
    </location>
</feature>
<dbReference type="Gene3D" id="2.60.40.2420">
    <property type="match status" value="1"/>
</dbReference>
<evidence type="ECO:0000313" key="4">
    <source>
        <dbReference type="Proteomes" id="UP000186002"/>
    </source>
</evidence>
<dbReference type="STRING" id="735517.SAMN05444272_3749"/>
<keyword evidence="1" id="KW-0732">Signal</keyword>
<dbReference type="NCBIfam" id="NF041112">
    <property type="entry name" value="chap_CsgH_alph"/>
    <property type="match status" value="1"/>
</dbReference>